<dbReference type="Gene3D" id="3.40.50.150">
    <property type="entry name" value="Vaccinia Virus protein VP39"/>
    <property type="match status" value="1"/>
</dbReference>
<dbReference type="AlphaFoldDB" id="A0AAW0UVK0"/>
<accession>A0AAW0UVK0</accession>
<sequence length="210" mass="23557">MFTREIDFESVGRSLQLKQEVEGDVGCVVWDAAIVLAKYLEVREKGKRKLLKGSSVVELGAGTGCVGLAAALLGASHVTLTDLPELLPLLKINCAQNTPNIHGVAEVQQLTWGNTHQIQAIEVPDVILLADCIYYGESLEPLVSTVRSLSSSTTTVIMSYELRTDGNKPELQRKFFDLMEEYFTKERIPEQEHHSTYRSEDILIYEFRKR</sequence>
<reference evidence="1 2" key="1">
    <citation type="submission" date="2023-03" db="EMBL/GenBank/DDBJ databases">
        <title>High-quality genome of Scylla paramamosain provides insights in environmental adaptation.</title>
        <authorList>
            <person name="Zhang L."/>
        </authorList>
    </citation>
    <scope>NUCLEOTIDE SEQUENCE [LARGE SCALE GENOMIC DNA]</scope>
    <source>
        <strain evidence="1">LZ_2023a</strain>
        <tissue evidence="1">Muscle</tissue>
    </source>
</reference>
<evidence type="ECO:0008006" key="3">
    <source>
        <dbReference type="Google" id="ProtNLM"/>
    </source>
</evidence>
<name>A0AAW0UVK0_SCYPA</name>
<dbReference type="GO" id="GO:0005829">
    <property type="term" value="C:cytosol"/>
    <property type="evidence" value="ECO:0007669"/>
    <property type="project" value="TreeGrafter"/>
</dbReference>
<dbReference type="PANTHER" id="PTHR14614">
    <property type="entry name" value="HEPATOCELLULAR CARCINOMA-ASSOCIATED ANTIGEN"/>
    <property type="match status" value="1"/>
</dbReference>
<dbReference type="GO" id="GO:0032991">
    <property type="term" value="C:protein-containing complex"/>
    <property type="evidence" value="ECO:0007669"/>
    <property type="project" value="TreeGrafter"/>
</dbReference>
<evidence type="ECO:0000313" key="1">
    <source>
        <dbReference type="EMBL" id="KAK8402347.1"/>
    </source>
</evidence>
<dbReference type="InterPro" id="IPR019410">
    <property type="entry name" value="Methyltransf_16"/>
</dbReference>
<evidence type="ECO:0000313" key="2">
    <source>
        <dbReference type="Proteomes" id="UP001487740"/>
    </source>
</evidence>
<keyword evidence="2" id="KW-1185">Reference proteome</keyword>
<dbReference type="CDD" id="cd02440">
    <property type="entry name" value="AdoMet_MTases"/>
    <property type="match status" value="1"/>
</dbReference>
<gene>
    <name evidence="1" type="ORF">O3P69_000634</name>
</gene>
<dbReference type="SUPFAM" id="SSF53335">
    <property type="entry name" value="S-adenosyl-L-methionine-dependent methyltransferases"/>
    <property type="match status" value="1"/>
</dbReference>
<dbReference type="PANTHER" id="PTHR14614:SF44">
    <property type="entry name" value="PROTEIN N-LYSINE METHYLTRANSFERASE METTL21D"/>
    <property type="match status" value="1"/>
</dbReference>
<dbReference type="Pfam" id="PF10294">
    <property type="entry name" value="Methyltransf_16"/>
    <property type="match status" value="1"/>
</dbReference>
<protein>
    <recommendedName>
        <fullName evidence="3">Protein-lysine methyltransferase METTL21D</fullName>
    </recommendedName>
</protein>
<comment type="caution">
    <text evidence="1">The sequence shown here is derived from an EMBL/GenBank/DDBJ whole genome shotgun (WGS) entry which is preliminary data.</text>
</comment>
<dbReference type="Proteomes" id="UP001487740">
    <property type="component" value="Unassembled WGS sequence"/>
</dbReference>
<proteinExistence type="predicted"/>
<organism evidence="1 2">
    <name type="scientific">Scylla paramamosain</name>
    <name type="common">Mud crab</name>
    <dbReference type="NCBI Taxonomy" id="85552"/>
    <lineage>
        <taxon>Eukaryota</taxon>
        <taxon>Metazoa</taxon>
        <taxon>Ecdysozoa</taxon>
        <taxon>Arthropoda</taxon>
        <taxon>Crustacea</taxon>
        <taxon>Multicrustacea</taxon>
        <taxon>Malacostraca</taxon>
        <taxon>Eumalacostraca</taxon>
        <taxon>Eucarida</taxon>
        <taxon>Decapoda</taxon>
        <taxon>Pleocyemata</taxon>
        <taxon>Brachyura</taxon>
        <taxon>Eubrachyura</taxon>
        <taxon>Portunoidea</taxon>
        <taxon>Portunidae</taxon>
        <taxon>Portuninae</taxon>
        <taxon>Scylla</taxon>
    </lineage>
</organism>
<dbReference type="EMBL" id="JARAKH010000007">
    <property type="protein sequence ID" value="KAK8402347.1"/>
    <property type="molecule type" value="Genomic_DNA"/>
</dbReference>
<dbReference type="InterPro" id="IPR029063">
    <property type="entry name" value="SAM-dependent_MTases_sf"/>
</dbReference>